<protein>
    <submittedName>
        <fullName evidence="2">Uncharacterized protein</fullName>
    </submittedName>
</protein>
<dbReference type="Proteomes" id="UP001164743">
    <property type="component" value="Chromosome 6A"/>
</dbReference>
<evidence type="ECO:0000256" key="1">
    <source>
        <dbReference type="SAM" id="MobiDB-lite"/>
    </source>
</evidence>
<keyword evidence="3" id="KW-1185">Reference proteome</keyword>
<evidence type="ECO:0000313" key="2">
    <source>
        <dbReference type="EMBL" id="WAQ86181.1"/>
    </source>
</evidence>
<evidence type="ECO:0000313" key="3">
    <source>
        <dbReference type="Proteomes" id="UP001164743"/>
    </source>
</evidence>
<reference evidence="2" key="1">
    <citation type="submission" date="2022-10" db="EMBL/GenBank/DDBJ databases">
        <title>Puccinia triticina Genome sequencing and assembly.</title>
        <authorList>
            <person name="Li C."/>
        </authorList>
    </citation>
    <scope>NUCLEOTIDE SEQUENCE</scope>
    <source>
        <strain evidence="2">Pt15</strain>
    </source>
</reference>
<sequence length="140" mass="15745">MGFNRIEEYKWDEAGIETARKKSNDRLPPHGFHRPLLHEGNGQNLGRRRARKGKKSGPDLTTTRLDEVIQLKLAVAGKNKLLVFKQATQATLVPGGKRISCRVCQAANPPQDVPTKIPWEAIWEAMPFRLSPFSPQNIPI</sequence>
<dbReference type="RefSeq" id="XP_053021736.1">
    <property type="nucleotide sequence ID" value="XM_053170557.1"/>
</dbReference>
<proteinExistence type="predicted"/>
<gene>
    <name evidence="2" type="ORF">PtA15_6A813</name>
</gene>
<feature type="region of interest" description="Disordered" evidence="1">
    <location>
        <begin position="20"/>
        <end position="61"/>
    </location>
</feature>
<organism evidence="2 3">
    <name type="scientific">Puccinia triticina</name>
    <dbReference type="NCBI Taxonomy" id="208348"/>
    <lineage>
        <taxon>Eukaryota</taxon>
        <taxon>Fungi</taxon>
        <taxon>Dikarya</taxon>
        <taxon>Basidiomycota</taxon>
        <taxon>Pucciniomycotina</taxon>
        <taxon>Pucciniomycetes</taxon>
        <taxon>Pucciniales</taxon>
        <taxon>Pucciniaceae</taxon>
        <taxon>Puccinia</taxon>
    </lineage>
</organism>
<accession>A0ABY7CLS2</accession>
<feature type="compositionally biased region" description="Basic residues" evidence="1">
    <location>
        <begin position="46"/>
        <end position="55"/>
    </location>
</feature>
<dbReference type="GeneID" id="77811452"/>
<name>A0ABY7CLS2_9BASI</name>
<dbReference type="EMBL" id="CP110426">
    <property type="protein sequence ID" value="WAQ86181.1"/>
    <property type="molecule type" value="Genomic_DNA"/>
</dbReference>